<dbReference type="EMBL" id="GL833120">
    <property type="protein sequence ID" value="EGB12496.1"/>
    <property type="molecule type" value="Genomic_DNA"/>
</dbReference>
<dbReference type="RefSeq" id="XP_009032171.1">
    <property type="nucleotide sequence ID" value="XM_009033923.1"/>
</dbReference>
<dbReference type="Proteomes" id="UP000002729">
    <property type="component" value="Unassembled WGS sequence"/>
</dbReference>
<organism evidence="12">
    <name type="scientific">Aureococcus anophagefferens</name>
    <name type="common">Harmful bloom alga</name>
    <dbReference type="NCBI Taxonomy" id="44056"/>
    <lineage>
        <taxon>Eukaryota</taxon>
        <taxon>Sar</taxon>
        <taxon>Stramenopiles</taxon>
        <taxon>Ochrophyta</taxon>
        <taxon>Pelagophyceae</taxon>
        <taxon>Pelagomonadales</taxon>
        <taxon>Pelagomonadaceae</taxon>
        <taxon>Aureococcus</taxon>
    </lineage>
</organism>
<dbReference type="InterPro" id="IPR027417">
    <property type="entry name" value="P-loop_NTPase"/>
</dbReference>
<evidence type="ECO:0000256" key="1">
    <source>
        <dbReference type="ARBA" id="ARBA00004323"/>
    </source>
</evidence>
<dbReference type="KEGG" id="aaf:AURANDRAFT_60414"/>
<keyword evidence="3" id="KW-0812">Transmembrane</keyword>
<evidence type="ECO:0000256" key="4">
    <source>
        <dbReference type="ARBA" id="ARBA00022968"/>
    </source>
</evidence>
<dbReference type="InterPro" id="IPR007734">
    <property type="entry name" value="Heparan_SO4_2-O-STrfase"/>
</dbReference>
<evidence type="ECO:0000256" key="2">
    <source>
        <dbReference type="ARBA" id="ARBA00022679"/>
    </source>
</evidence>
<evidence type="ECO:0000313" key="12">
    <source>
        <dbReference type="Proteomes" id="UP000002729"/>
    </source>
</evidence>
<evidence type="ECO:0000256" key="10">
    <source>
        <dbReference type="SAM" id="SignalP"/>
    </source>
</evidence>
<dbReference type="PANTHER" id="PTHR12129:SF15">
    <property type="entry name" value="URONYL 2-SULFOTRANSFERASE"/>
    <property type="match status" value="1"/>
</dbReference>
<feature type="signal peptide" evidence="10">
    <location>
        <begin position="1"/>
        <end position="19"/>
    </location>
</feature>
<dbReference type="eggNOG" id="ENOG502RZUJ">
    <property type="taxonomic scope" value="Eukaryota"/>
</dbReference>
<sequence>MRWLVAGLVACRVAAGSFAETRLEMARRATRLAYNKVGKAGSSELTNVILRVRAARGLPPPPRAGPFHPDAAALAAKLAAVPAGGVWMNHAGHARTADDFAWITLVREPVDRAQSLFYYFVDPVSRKRQKALASERARLNDTACGCGGAEFDACVLLREANGCPLGCSTQQHEAFCAPGARNCSIADAVRALDDDYVFVGLTEEYDLSVAVLERLLPQFFAGASAVLHDGHAVPKVTSARNPATGTRGAGAVSKEARKILMNTTSCRAEARFYAAAKRRFWLVAAAVFGDELLDLEGDDDMVRVKPSVLFLGLTAVSAYHPAVPASRIALRRSTVRHLFDAKGNPIAPTTPPAGGGAENQDHEVTLGELIFSSRDPRLDVATTPELYGDDFCAFVEGKADDSEDMEERVALKSLVEMVRDTHKAIENARKDAEEIERRMMAAANGEDEDAPAAAASDASVDVLAAARAATLGDVYEGGDAGPAIDVGPTEAGLSGEALRTYDALLTSLVAAAADGNVASAVEGAFERCDYSLLTLASERQQAGGDDAEALAAVIDAVNGLAAKRLEQAAARLGSVLKAGDPSKMMAKITELAVSGGVDTQLVELLEANRQQAAAAGPAGAQAAELMKNLASRCRDEMDKRETGPEIRLLRALLRSDDEDTRKQLLVRAFEPKEAIALGFGDDAATTAEGVEVEPPKFIDACLKLIADFGNVDDNGAPLADRVRAIAAQAEKVATELFGDCDSPRALQDKMWNEATTSVFDLEAVEMAAEAQGENVPWSDDRYDDMLPEGWDHAGPGGQIKKSIGGG</sequence>
<evidence type="ECO:0000256" key="9">
    <source>
        <dbReference type="SAM" id="Coils"/>
    </source>
</evidence>
<keyword evidence="9" id="KW-0175">Coiled coil</keyword>
<feature type="chain" id="PRO_5003262501" description="Sulfotransferase domain-containing protein" evidence="10">
    <location>
        <begin position="20"/>
        <end position="806"/>
    </location>
</feature>
<accession>F0XX23</accession>
<feature type="coiled-coil region" evidence="9">
    <location>
        <begin position="418"/>
        <end position="445"/>
    </location>
</feature>
<reference evidence="11 12" key="1">
    <citation type="journal article" date="2011" name="Proc. Natl. Acad. Sci. U.S.A.">
        <title>Niche of harmful alga Aureococcus anophagefferens revealed through ecogenomics.</title>
        <authorList>
            <person name="Gobler C.J."/>
            <person name="Berry D.L."/>
            <person name="Dyhrman S.T."/>
            <person name="Wilhelm S.W."/>
            <person name="Salamov A."/>
            <person name="Lobanov A.V."/>
            <person name="Zhang Y."/>
            <person name="Collier J.L."/>
            <person name="Wurch L.L."/>
            <person name="Kustka A.B."/>
            <person name="Dill B.D."/>
            <person name="Shah M."/>
            <person name="VerBerkmoes N.C."/>
            <person name="Kuo A."/>
            <person name="Terry A."/>
            <person name="Pangilinan J."/>
            <person name="Lindquist E.A."/>
            <person name="Lucas S."/>
            <person name="Paulsen I.T."/>
            <person name="Hattenrath-Lehmann T.K."/>
            <person name="Talmage S.C."/>
            <person name="Walker E.A."/>
            <person name="Koch F."/>
            <person name="Burson A.M."/>
            <person name="Marcoval M.A."/>
            <person name="Tang Y.Z."/>
            <person name="Lecleir G.R."/>
            <person name="Coyne K.J."/>
            <person name="Berg G.M."/>
            <person name="Bertrand E.M."/>
            <person name="Saito M.A."/>
            <person name="Gladyshev V.N."/>
            <person name="Grigoriev I.V."/>
        </authorList>
    </citation>
    <scope>NUCLEOTIDE SEQUENCE [LARGE SCALE GENOMIC DNA]</scope>
    <source>
        <strain evidence="12">CCMP 1984</strain>
    </source>
</reference>
<keyword evidence="8" id="KW-0325">Glycoprotein</keyword>
<keyword evidence="5" id="KW-1133">Transmembrane helix</keyword>
<name>F0XX23_AURAN</name>
<evidence type="ECO:0008006" key="13">
    <source>
        <dbReference type="Google" id="ProtNLM"/>
    </source>
</evidence>
<evidence type="ECO:0000256" key="7">
    <source>
        <dbReference type="ARBA" id="ARBA00023136"/>
    </source>
</evidence>
<dbReference type="Gene3D" id="3.40.50.300">
    <property type="entry name" value="P-loop containing nucleotide triphosphate hydrolases"/>
    <property type="match status" value="1"/>
</dbReference>
<evidence type="ECO:0000256" key="6">
    <source>
        <dbReference type="ARBA" id="ARBA00023034"/>
    </source>
</evidence>
<dbReference type="AlphaFoldDB" id="F0XX23"/>
<keyword evidence="7" id="KW-0472">Membrane</keyword>
<dbReference type="GeneID" id="20223000"/>
<dbReference type="PANTHER" id="PTHR12129">
    <property type="entry name" value="HEPARAN SULFATE 2-O-SULFOTRANSFERASE"/>
    <property type="match status" value="1"/>
</dbReference>
<keyword evidence="12" id="KW-1185">Reference proteome</keyword>
<dbReference type="GO" id="GO:0008146">
    <property type="term" value="F:sulfotransferase activity"/>
    <property type="evidence" value="ECO:0007669"/>
    <property type="project" value="InterPro"/>
</dbReference>
<dbReference type="InParanoid" id="F0XX23"/>
<keyword evidence="10" id="KW-0732">Signal</keyword>
<comment type="subcellular location">
    <subcellularLocation>
        <location evidence="1">Golgi apparatus membrane</location>
        <topology evidence="1">Single-pass type II membrane protein</topology>
    </subcellularLocation>
</comment>
<keyword evidence="4" id="KW-0735">Signal-anchor</keyword>
<evidence type="ECO:0000256" key="8">
    <source>
        <dbReference type="ARBA" id="ARBA00023180"/>
    </source>
</evidence>
<keyword evidence="6" id="KW-0333">Golgi apparatus</keyword>
<dbReference type="GO" id="GO:0000139">
    <property type="term" value="C:Golgi membrane"/>
    <property type="evidence" value="ECO:0007669"/>
    <property type="project" value="UniProtKB-SubCell"/>
</dbReference>
<dbReference type="OrthoDB" id="38728at2759"/>
<evidence type="ECO:0000256" key="3">
    <source>
        <dbReference type="ARBA" id="ARBA00022692"/>
    </source>
</evidence>
<evidence type="ECO:0000313" key="11">
    <source>
        <dbReference type="EMBL" id="EGB12496.1"/>
    </source>
</evidence>
<proteinExistence type="predicted"/>
<protein>
    <recommendedName>
        <fullName evidence="13">Sulfotransferase domain-containing protein</fullName>
    </recommendedName>
</protein>
<keyword evidence="2" id="KW-0808">Transferase</keyword>
<evidence type="ECO:0000256" key="5">
    <source>
        <dbReference type="ARBA" id="ARBA00022989"/>
    </source>
</evidence>
<gene>
    <name evidence="11" type="ORF">AURANDRAFT_60414</name>
</gene>